<dbReference type="SUPFAM" id="SSF56112">
    <property type="entry name" value="Protein kinase-like (PK-like)"/>
    <property type="match status" value="1"/>
</dbReference>
<feature type="compositionally biased region" description="Basic and acidic residues" evidence="1">
    <location>
        <begin position="155"/>
        <end position="170"/>
    </location>
</feature>
<dbReference type="Pfam" id="PF01636">
    <property type="entry name" value="APH"/>
    <property type="match status" value="1"/>
</dbReference>
<feature type="compositionally biased region" description="Basic and acidic residues" evidence="1">
    <location>
        <begin position="428"/>
        <end position="439"/>
    </location>
</feature>
<keyword evidence="3" id="KW-0808">Transferase</keyword>
<dbReference type="GO" id="GO:0016740">
    <property type="term" value="F:transferase activity"/>
    <property type="evidence" value="ECO:0007669"/>
    <property type="project" value="UniProtKB-KW"/>
</dbReference>
<dbReference type="CDD" id="cd05154">
    <property type="entry name" value="ACAD10_11_N-like"/>
    <property type="match status" value="1"/>
</dbReference>
<evidence type="ECO:0000256" key="1">
    <source>
        <dbReference type="SAM" id="MobiDB-lite"/>
    </source>
</evidence>
<name>Q3JJZ9_BURP1</name>
<dbReference type="KEGG" id="bpm:BURPS1710b_A0946"/>
<dbReference type="EMBL" id="CP000125">
    <property type="protein sequence ID" value="ABA52815.1"/>
    <property type="molecule type" value="Genomic_DNA"/>
</dbReference>
<feature type="compositionally biased region" description="Basic and acidic residues" evidence="1">
    <location>
        <begin position="255"/>
        <end position="266"/>
    </location>
</feature>
<feature type="domain" description="Aminoglycoside phosphotransferase" evidence="2">
    <location>
        <begin position="557"/>
        <end position="789"/>
    </location>
</feature>
<dbReference type="EnsemblBacteria" id="ABA52815">
    <property type="protein sequence ID" value="ABA52815"/>
    <property type="gene ID" value="BURPS1710b_A0946"/>
</dbReference>
<evidence type="ECO:0000313" key="4">
    <source>
        <dbReference type="Proteomes" id="UP000002700"/>
    </source>
</evidence>
<gene>
    <name evidence="3" type="ordered locus">BURPS1710b_A0946</name>
</gene>
<dbReference type="Gene3D" id="3.90.1200.10">
    <property type="match status" value="1"/>
</dbReference>
<sequence>MFLRLAFGVWRLAFGVWRLAFGVWRLAFGVWRLAFGVWRLAFGVSMLQSSEVPKFRSSDAPPDCRIGAARARTPAHQWHLCHRIINIHFIDCRGSRTLVCIRTDYRRRHGFLPLGPLPRIERAHRGLHARRDRARRGALRRATDGRRRLAALAAARRDGNAEGEGARGRPLEPVPARGRARRRGAVERRVRPARRADGAFVHRAGGVQLQRARHRQHGGARALRLARAAPPLARAAARGRDPFGVLHDGAGGRFVGRDEHARDGQARRRRNRAERPQVVVDRHRSSARARRDLHGAHRSAGGTASPAHDGAVPARRARRADRADAAGVQRVRRAVGPRRGQLHERAAAGVERDPRAGARLRDRAGPARPGPHSPLHARARRGGEGAHAAVRARDGAHRVRQAARQARRQRRRRREPAHGDRAGAPADAEGRLDDRHAGREGGAVADLADQGRRARGRAAGGRCGDPDPRRRGPVQRFPARRALRVRARAAHRGRAGRGASRGRREARGEAAARRGGGRMSVRLDDARDVRDEDRLDAAKLDAYLKPRIAGLSGEPRIRQFHGGASNLTYLIGYGDRELVLRRPPAGAKAGAAHDMLREAAVMAALGPDYRYVPAILARCDDPAVLGSEFYVMERIAGVILRRELPAELKLDRADVRKLCERFVDRLIELHAIDASRPEIAALGKGEGYVARQLSGWAQRWRNALTDGTNPCDDVLAWLERHRPAGERRICVIHNDFRFDNVVLDPADPLSIVGVLDWEMATLGDPLMDLGGSLAYWAQADDDPAFVAMRRQPTHADGMMTRRELVEYYGARTGLDVGGFVFYEVFGLFRLMVIAQQIYRRFVLGHTTNEQFAGLGAVVRYLGERCRRVIDAAGGAR</sequence>
<feature type="compositionally biased region" description="Basic and acidic residues" evidence="1">
    <location>
        <begin position="341"/>
        <end position="365"/>
    </location>
</feature>
<proteinExistence type="predicted"/>
<accession>Q3JJZ9</accession>
<dbReference type="HOGENOM" id="CLU_328098_0_0_4"/>
<dbReference type="Proteomes" id="UP000002700">
    <property type="component" value="Chromosome II"/>
</dbReference>
<feature type="region of interest" description="Disordered" evidence="1">
    <location>
        <begin position="154"/>
        <end position="191"/>
    </location>
</feature>
<evidence type="ECO:0000259" key="2">
    <source>
        <dbReference type="Pfam" id="PF01636"/>
    </source>
</evidence>
<feature type="compositionally biased region" description="Basic and acidic residues" evidence="1">
    <location>
        <begin position="502"/>
        <end position="512"/>
    </location>
</feature>
<feature type="region of interest" description="Disordered" evidence="1">
    <location>
        <begin position="249"/>
        <end position="519"/>
    </location>
</feature>
<dbReference type="InterPro" id="IPR002575">
    <property type="entry name" value="Aminoglycoside_PTrfase"/>
</dbReference>
<dbReference type="InterPro" id="IPR041726">
    <property type="entry name" value="ACAD10_11_N"/>
</dbReference>
<evidence type="ECO:0000313" key="3">
    <source>
        <dbReference type="EMBL" id="ABA52815.1"/>
    </source>
</evidence>
<organism evidence="3 4">
    <name type="scientific">Burkholderia pseudomallei (strain 1710b)</name>
    <dbReference type="NCBI Taxonomy" id="320372"/>
    <lineage>
        <taxon>Bacteria</taxon>
        <taxon>Pseudomonadati</taxon>
        <taxon>Pseudomonadota</taxon>
        <taxon>Betaproteobacteria</taxon>
        <taxon>Burkholderiales</taxon>
        <taxon>Burkholderiaceae</taxon>
        <taxon>Burkholderia</taxon>
        <taxon>pseudomallei group</taxon>
    </lineage>
</organism>
<dbReference type="PANTHER" id="PTHR47829:SF1">
    <property type="entry name" value="HAD FAMILY PHOSPHATASE"/>
    <property type="match status" value="1"/>
</dbReference>
<feature type="compositionally biased region" description="Basic residues" evidence="1">
    <location>
        <begin position="478"/>
        <end position="495"/>
    </location>
</feature>
<feature type="compositionally biased region" description="Basic residues" evidence="1">
    <location>
        <begin position="398"/>
        <end position="415"/>
    </location>
</feature>
<dbReference type="Gene3D" id="3.30.200.20">
    <property type="entry name" value="Phosphorylase Kinase, domain 1"/>
    <property type="match status" value="1"/>
</dbReference>
<dbReference type="InterPro" id="IPR011009">
    <property type="entry name" value="Kinase-like_dom_sf"/>
</dbReference>
<reference evidence="3 4" key="1">
    <citation type="submission" date="2005-09" db="EMBL/GenBank/DDBJ databases">
        <authorList>
            <person name="Woods D.E."/>
            <person name="Nierman W.C."/>
        </authorList>
    </citation>
    <scope>NUCLEOTIDE SEQUENCE [LARGE SCALE GENOMIC DNA]</scope>
    <source>
        <strain evidence="3 4">1710b</strain>
    </source>
</reference>
<dbReference type="PANTHER" id="PTHR47829">
    <property type="entry name" value="HYDROLASE, PUTATIVE (AFU_ORTHOLOGUE AFUA_1G12880)-RELATED"/>
    <property type="match status" value="1"/>
</dbReference>
<dbReference type="InterPro" id="IPR052898">
    <property type="entry name" value="ACAD10-like"/>
</dbReference>
<protein>
    <submittedName>
        <fullName evidence="3">Phosphotransferase enzyme family protein</fullName>
    </submittedName>
</protein>
<dbReference type="AlphaFoldDB" id="Q3JJZ9"/>
<feature type="compositionally biased region" description="Basic and acidic residues" evidence="1">
    <location>
        <begin position="280"/>
        <end position="295"/>
    </location>
</feature>